<evidence type="ECO:0000259" key="1">
    <source>
        <dbReference type="PROSITE" id="PS51752"/>
    </source>
</evidence>
<dbReference type="SMART" id="SM00915">
    <property type="entry name" value="Jacalin"/>
    <property type="match status" value="1"/>
</dbReference>
<dbReference type="AlphaFoldDB" id="A0A8H3CNQ7"/>
<dbReference type="PROSITE" id="PS51752">
    <property type="entry name" value="JACALIN_LECTIN"/>
    <property type="match status" value="1"/>
</dbReference>
<dbReference type="Pfam" id="PF22693">
    <property type="entry name" value="MACPF_1"/>
    <property type="match status" value="1"/>
</dbReference>
<dbReference type="EMBL" id="CAJMWX010001513">
    <property type="protein sequence ID" value="CAE6493331.1"/>
    <property type="molecule type" value="Genomic_DNA"/>
</dbReference>
<protein>
    <recommendedName>
        <fullName evidence="1">Jacalin-type lectin domain-containing protein</fullName>
    </recommendedName>
</protein>
<dbReference type="InterPro" id="IPR036404">
    <property type="entry name" value="Jacalin-like_lectin_dom_sf"/>
</dbReference>
<dbReference type="Pfam" id="PF01419">
    <property type="entry name" value="Jacalin"/>
    <property type="match status" value="1"/>
</dbReference>
<name>A0A8H3CNQ7_9AGAM</name>
<dbReference type="InterPro" id="IPR054586">
    <property type="entry name" value="MACPF_1_fungal"/>
</dbReference>
<organism evidence="2 3">
    <name type="scientific">Rhizoctonia solani</name>
    <dbReference type="NCBI Taxonomy" id="456999"/>
    <lineage>
        <taxon>Eukaryota</taxon>
        <taxon>Fungi</taxon>
        <taxon>Dikarya</taxon>
        <taxon>Basidiomycota</taxon>
        <taxon>Agaricomycotina</taxon>
        <taxon>Agaricomycetes</taxon>
        <taxon>Cantharellales</taxon>
        <taxon>Ceratobasidiaceae</taxon>
        <taxon>Rhizoctonia</taxon>
    </lineage>
</organism>
<sequence>MNNILPHDEVEYSGRPEGKDQILRGSSWLCGYRVDDMDGPQVSARQVASYADGATPFIQDMNSVSTEVITTKNQRTANYVHQGWSIGAIASISPWTSSRIDAANRHNAEGAWVTRRTLVTRLKVQVLLQDLAPAPEFVAAIEAALGLSTRFERFQAVYLALSRWGDVVPLAVADYDYKGLEIGLSLALTDTEANLTPIPATTAFGNSTYPSTIKTTNIVRKGGASNAGSDDEDWIKIDVPAAEWRPIRIITVAPTVCLLTNDIQARLTELYDERLLCLQPLIVNPLGWEWETYDDTDNASRTISKVEVHSSGYIIGLSVHYLDGVVSRAGREAANKHTFKLTNGEHIMEVLTCTDGEWLRGMQFITSKGRCSVICGTLDGIPIVSRSKGGILAGFLTASKKHPQWEYLMTSAGGIWRYDLVPKIPKQDDVYSDYYGARNLPGTNFNDRPLIGNSGSMYISNVAIQAGAHIDGIQVSYKPRTTGLWIDH</sequence>
<reference evidence="2" key="1">
    <citation type="submission" date="2021-01" db="EMBL/GenBank/DDBJ databases">
        <authorList>
            <person name="Kaushik A."/>
        </authorList>
    </citation>
    <scope>NUCLEOTIDE SEQUENCE</scope>
    <source>
        <strain evidence="2">AG4-R118</strain>
    </source>
</reference>
<dbReference type="InterPro" id="IPR001229">
    <property type="entry name" value="Jacalin-like_lectin_dom"/>
</dbReference>
<accession>A0A8H3CNQ7</accession>
<dbReference type="SUPFAM" id="SSF51101">
    <property type="entry name" value="Mannose-binding lectins"/>
    <property type="match status" value="1"/>
</dbReference>
<evidence type="ECO:0000313" key="3">
    <source>
        <dbReference type="Proteomes" id="UP000663888"/>
    </source>
</evidence>
<comment type="caution">
    <text evidence="2">The sequence shown here is derived from an EMBL/GenBank/DDBJ whole genome shotgun (WGS) entry which is preliminary data.</text>
</comment>
<gene>
    <name evidence="2" type="ORF">RDB_LOCUS143623</name>
</gene>
<dbReference type="Proteomes" id="UP000663888">
    <property type="component" value="Unassembled WGS sequence"/>
</dbReference>
<evidence type="ECO:0000313" key="2">
    <source>
        <dbReference type="EMBL" id="CAE6493331.1"/>
    </source>
</evidence>
<proteinExistence type="predicted"/>
<feature type="domain" description="Jacalin-type lectin" evidence="1">
    <location>
        <begin position="280"/>
        <end position="418"/>
    </location>
</feature>
<dbReference type="Gene3D" id="2.100.10.30">
    <property type="entry name" value="Jacalin-like lectin domain"/>
    <property type="match status" value="1"/>
</dbReference>